<proteinExistence type="predicted"/>
<organism evidence="1 2">
    <name type="scientific">Protea cynaroides</name>
    <dbReference type="NCBI Taxonomy" id="273540"/>
    <lineage>
        <taxon>Eukaryota</taxon>
        <taxon>Viridiplantae</taxon>
        <taxon>Streptophyta</taxon>
        <taxon>Embryophyta</taxon>
        <taxon>Tracheophyta</taxon>
        <taxon>Spermatophyta</taxon>
        <taxon>Magnoliopsida</taxon>
        <taxon>Proteales</taxon>
        <taxon>Proteaceae</taxon>
        <taxon>Protea</taxon>
    </lineage>
</organism>
<dbReference type="Proteomes" id="UP001141806">
    <property type="component" value="Unassembled WGS sequence"/>
</dbReference>
<evidence type="ECO:0000313" key="2">
    <source>
        <dbReference type="Proteomes" id="UP001141806"/>
    </source>
</evidence>
<comment type="caution">
    <text evidence="1">The sequence shown here is derived from an EMBL/GenBank/DDBJ whole genome shotgun (WGS) entry which is preliminary data.</text>
</comment>
<name>A0A9Q0JZ65_9MAGN</name>
<accession>A0A9Q0JZ65</accession>
<reference evidence="1" key="1">
    <citation type="journal article" date="2023" name="Plant J.">
        <title>The genome of the king protea, Protea cynaroides.</title>
        <authorList>
            <person name="Chang J."/>
            <person name="Duong T.A."/>
            <person name="Schoeman C."/>
            <person name="Ma X."/>
            <person name="Roodt D."/>
            <person name="Barker N."/>
            <person name="Li Z."/>
            <person name="Van de Peer Y."/>
            <person name="Mizrachi E."/>
        </authorList>
    </citation>
    <scope>NUCLEOTIDE SEQUENCE</scope>
    <source>
        <tissue evidence="1">Young leaves</tissue>
    </source>
</reference>
<evidence type="ECO:0000313" key="1">
    <source>
        <dbReference type="EMBL" id="KAJ4955593.1"/>
    </source>
</evidence>
<protein>
    <submittedName>
        <fullName evidence="1">Uncharacterized protein</fullName>
    </submittedName>
</protein>
<sequence length="488" mass="54699">MCRFVGIHGSCVINDIGIIAPGTSDFLNGVVVELICAVEVELLLKILPPVELGNEQEKMVPPVVLGNDHLQFLRRMNKTYVNEDERYIKFQFSGTVYSTPPLYGDNIIRYFDKKYHAGPPFSKVQCNTNERPADLIQSKVQLPNGCPREADAPASRIINDCMGKDSAFTYNGYCFIGKICCSSGDFRNNNIVEKFFNEAQRGSNCFVDETGTTFFVLKDSLDWYTNVAKTISEIAKSCAIDHKNPATLTWDICAERFVGIHGSCVINDIGIIAPGTSDHLNGVVVELICAVEFELLLKILPPVELGNEQEKMVPPVVLGNDHLQFLRRMNKTYVNEDERYIKFQFSGTVYSTPPLYGDNIIRYFDKKYHAGPPFSKVQCNTNERPADLIQSKVQLPNGCPREADAPASRIINDCMGKDSAFTYNGYCFIGKICCSSGDFRNNNIVEKFFNEAQRGSNCFVDETGTTFFVLKDSLDWYTNVAKTVPKFI</sequence>
<dbReference type="EMBL" id="JAMYWD010000011">
    <property type="protein sequence ID" value="KAJ4955593.1"/>
    <property type="molecule type" value="Genomic_DNA"/>
</dbReference>
<keyword evidence="2" id="KW-1185">Reference proteome</keyword>
<dbReference type="AlphaFoldDB" id="A0A9Q0JZ65"/>
<gene>
    <name evidence="1" type="ORF">NE237_012376</name>
</gene>